<feature type="transmembrane region" description="Helical" evidence="1">
    <location>
        <begin position="117"/>
        <end position="137"/>
    </location>
</feature>
<accession>A0AAI8PDR9</accession>
<dbReference type="Proteomes" id="UP000258127">
    <property type="component" value="Chromosome"/>
</dbReference>
<organism evidence="2 3">
    <name type="scientific">Pseudomonas parafulva</name>
    <dbReference type="NCBI Taxonomy" id="157782"/>
    <lineage>
        <taxon>Bacteria</taxon>
        <taxon>Pseudomonadati</taxon>
        <taxon>Pseudomonadota</taxon>
        <taxon>Gammaproteobacteria</taxon>
        <taxon>Pseudomonadales</taxon>
        <taxon>Pseudomonadaceae</taxon>
        <taxon>Pseudomonas</taxon>
    </lineage>
</organism>
<evidence type="ECO:0000256" key="1">
    <source>
        <dbReference type="SAM" id="Phobius"/>
    </source>
</evidence>
<protein>
    <recommendedName>
        <fullName evidence="4">DUF4234 domain-containing protein</fullName>
    </recommendedName>
</protein>
<keyword evidence="1" id="KW-0472">Membrane</keyword>
<dbReference type="EMBL" id="CP031641">
    <property type="protein sequence ID" value="AXO90855.1"/>
    <property type="molecule type" value="Genomic_DNA"/>
</dbReference>
<keyword evidence="1" id="KW-1133">Transmembrane helix</keyword>
<evidence type="ECO:0000313" key="2">
    <source>
        <dbReference type="EMBL" id="AXO90855.1"/>
    </source>
</evidence>
<reference evidence="2 3" key="1">
    <citation type="submission" date="2018-08" db="EMBL/GenBank/DDBJ databases">
        <authorList>
            <person name="Lee Y."/>
            <person name="Kakembo D."/>
        </authorList>
    </citation>
    <scope>NUCLEOTIDE SEQUENCE [LARGE SCALE GENOMIC DNA]</scope>
    <source>
        <strain evidence="2 3">JBCS1880</strain>
    </source>
</reference>
<feature type="transmembrane region" description="Helical" evidence="1">
    <location>
        <begin position="50"/>
        <end position="67"/>
    </location>
</feature>
<evidence type="ECO:0008006" key="4">
    <source>
        <dbReference type="Google" id="ProtNLM"/>
    </source>
</evidence>
<keyword evidence="3" id="KW-1185">Reference proteome</keyword>
<proteinExistence type="predicted"/>
<dbReference type="AlphaFoldDB" id="A0AAI8PDR9"/>
<feature type="transmembrane region" description="Helical" evidence="1">
    <location>
        <begin position="20"/>
        <end position="38"/>
    </location>
</feature>
<gene>
    <name evidence="2" type="ORF">DZC75_11235</name>
</gene>
<name>A0AAI8PDR9_9PSED</name>
<feature type="transmembrane region" description="Helical" evidence="1">
    <location>
        <begin position="87"/>
        <end position="105"/>
    </location>
</feature>
<keyword evidence="1" id="KW-0812">Transmembrane</keyword>
<feature type="transmembrane region" description="Helical" evidence="1">
    <location>
        <begin position="157"/>
        <end position="176"/>
    </location>
</feature>
<sequence length="179" mass="20178">MPPQTTENRPFYVVSRGKFLTLWILSFGMYQLYWAFANWKQLERSTGEKLWPIARALFSVFFTHSLYREADTHLKRNGSDFRWNPMKLATLFVIVMLIATLAEVLSSHNIGLPIVELLNLGLLPVTGWVTWLGQRGLNAAAGDLEGRSNAQFTPVNYGFMMLGTLLLALACLGLILPAE</sequence>
<evidence type="ECO:0000313" key="3">
    <source>
        <dbReference type="Proteomes" id="UP000258127"/>
    </source>
</evidence>